<proteinExistence type="predicted"/>
<dbReference type="OrthoDB" id="9990092at2"/>
<gene>
    <name evidence="1" type="ordered locus">Sinac_4075</name>
</gene>
<sequence>MRFMVRRLMIAVAGLAWVFGGVTCGLRKTENRLVVENRSGPTLALLQISLSTGLGRILSDFQFRSLLVIVTYGDGRRVGKVVTIPHRDL</sequence>
<reference evidence="1 2" key="1">
    <citation type="submission" date="2012-02" db="EMBL/GenBank/DDBJ databases">
        <title>Complete sequence of chromosome of Singulisphaera acidiphila DSM 18658.</title>
        <authorList>
            <consortium name="US DOE Joint Genome Institute (JGI-PGF)"/>
            <person name="Lucas S."/>
            <person name="Copeland A."/>
            <person name="Lapidus A."/>
            <person name="Glavina del Rio T."/>
            <person name="Dalin E."/>
            <person name="Tice H."/>
            <person name="Bruce D."/>
            <person name="Goodwin L."/>
            <person name="Pitluck S."/>
            <person name="Peters L."/>
            <person name="Ovchinnikova G."/>
            <person name="Chertkov O."/>
            <person name="Kyrpides N."/>
            <person name="Mavromatis K."/>
            <person name="Ivanova N."/>
            <person name="Brettin T."/>
            <person name="Detter J.C."/>
            <person name="Han C."/>
            <person name="Larimer F."/>
            <person name="Land M."/>
            <person name="Hauser L."/>
            <person name="Markowitz V."/>
            <person name="Cheng J.-F."/>
            <person name="Hugenholtz P."/>
            <person name="Woyke T."/>
            <person name="Wu D."/>
            <person name="Tindall B."/>
            <person name="Pomrenke H."/>
            <person name="Brambilla E."/>
            <person name="Klenk H.-P."/>
            <person name="Eisen J.A."/>
        </authorList>
    </citation>
    <scope>NUCLEOTIDE SEQUENCE [LARGE SCALE GENOMIC DNA]</scope>
    <source>
        <strain evidence="2">ATCC BAA-1392 / DSM 18658 / VKM B-2454 / MOB10</strain>
    </source>
</reference>
<dbReference type="AlphaFoldDB" id="L0DHG2"/>
<dbReference type="RefSeq" id="WP_015247420.1">
    <property type="nucleotide sequence ID" value="NZ_JH621488.1"/>
</dbReference>
<dbReference type="EMBL" id="CP003364">
    <property type="protein sequence ID" value="AGA28290.1"/>
    <property type="molecule type" value="Genomic_DNA"/>
</dbReference>
<evidence type="ECO:0000313" key="2">
    <source>
        <dbReference type="Proteomes" id="UP000010798"/>
    </source>
</evidence>
<dbReference type="HOGENOM" id="CLU_2452980_0_0_0"/>
<dbReference type="Proteomes" id="UP000010798">
    <property type="component" value="Chromosome"/>
</dbReference>
<organism evidence="1 2">
    <name type="scientific">Singulisphaera acidiphila (strain ATCC BAA-1392 / DSM 18658 / VKM B-2454 / MOB10)</name>
    <dbReference type="NCBI Taxonomy" id="886293"/>
    <lineage>
        <taxon>Bacteria</taxon>
        <taxon>Pseudomonadati</taxon>
        <taxon>Planctomycetota</taxon>
        <taxon>Planctomycetia</taxon>
        <taxon>Isosphaerales</taxon>
        <taxon>Isosphaeraceae</taxon>
        <taxon>Singulisphaera</taxon>
    </lineage>
</organism>
<evidence type="ECO:0000313" key="1">
    <source>
        <dbReference type="EMBL" id="AGA28290.1"/>
    </source>
</evidence>
<keyword evidence="2" id="KW-1185">Reference proteome</keyword>
<dbReference type="KEGG" id="saci:Sinac_4075"/>
<protein>
    <submittedName>
        <fullName evidence="1">Uncharacterized protein</fullName>
    </submittedName>
</protein>
<name>L0DHG2_SINAD</name>
<accession>L0DHG2</accession>